<reference evidence="1 2" key="1">
    <citation type="journal article" date="2019" name="Environ. Microbiol.">
        <title>Genomics insights into ecotype formation of ammonia-oxidizing archaea in the deep ocean.</title>
        <authorList>
            <person name="Wang Y."/>
            <person name="Huang J.M."/>
            <person name="Cui G.J."/>
            <person name="Nunoura T."/>
            <person name="Takaki Y."/>
            <person name="Li W.L."/>
            <person name="Li J."/>
            <person name="Gao Z.M."/>
            <person name="Takai K."/>
            <person name="Zhang A.Q."/>
            <person name="Stepanauskas R."/>
        </authorList>
    </citation>
    <scope>NUCLEOTIDE SEQUENCE [LARGE SCALE GENOMIC DNA]</scope>
    <source>
        <strain evidence="1 2">L15b</strain>
    </source>
</reference>
<comment type="caution">
    <text evidence="1">The sequence shown here is derived from an EMBL/GenBank/DDBJ whole genome shotgun (WGS) entry which is preliminary data.</text>
</comment>
<feature type="non-terminal residue" evidence="1">
    <location>
        <position position="1"/>
    </location>
</feature>
<accession>A0A7K4MQ78</accession>
<dbReference type="Proteomes" id="UP000523105">
    <property type="component" value="Unassembled WGS sequence"/>
</dbReference>
<dbReference type="EMBL" id="JACASV010000049">
    <property type="protein sequence ID" value="NWJ43742.1"/>
    <property type="molecule type" value="Genomic_DNA"/>
</dbReference>
<protein>
    <submittedName>
        <fullName evidence="1">Uncharacterized protein</fullName>
    </submittedName>
</protein>
<dbReference type="AlphaFoldDB" id="A0A7K4MQ78"/>
<evidence type="ECO:0000313" key="1">
    <source>
        <dbReference type="EMBL" id="NWJ43742.1"/>
    </source>
</evidence>
<evidence type="ECO:0000313" key="2">
    <source>
        <dbReference type="Proteomes" id="UP000523105"/>
    </source>
</evidence>
<proteinExistence type="predicted"/>
<sequence length="54" mass="6006">ILHDSQIMLSLRIPLFTPKSIGIGAGEFSPLELADRKTPIRKAILKNLICLYLS</sequence>
<organism evidence="1 2">
    <name type="scientific">Marine Group I thaumarchaeote</name>
    <dbReference type="NCBI Taxonomy" id="2511932"/>
    <lineage>
        <taxon>Archaea</taxon>
        <taxon>Nitrososphaerota</taxon>
        <taxon>Marine Group I</taxon>
    </lineage>
</organism>
<name>A0A7K4MQ78_9ARCH</name>
<gene>
    <name evidence="1" type="ORF">HX837_06025</name>
</gene>